<evidence type="ECO:0000259" key="1">
    <source>
        <dbReference type="Pfam" id="PF00476"/>
    </source>
</evidence>
<sequence length="169" mass="18767">AKAAEKKVKKTGQIRTIGGRVLHFPQREDGTYDWCHKALNRLIQGSAADQTKRALVDVDKAGYWIMLQVHDELDCSVENRAEGEAISEIKLGLRPIPKTLKVEMKARQKAAIKERKKGIRKAKLKALPSKAVRGLRIKGGLARAEAIAAGLPTDESQRAKIPENRQPIF</sequence>
<dbReference type="GO" id="GO:0003677">
    <property type="term" value="F:DNA binding"/>
    <property type="evidence" value="ECO:0007669"/>
    <property type="project" value="InterPro"/>
</dbReference>
<dbReference type="InterPro" id="IPR043502">
    <property type="entry name" value="DNA/RNA_pol_sf"/>
</dbReference>
<feature type="non-terminal residue" evidence="2">
    <location>
        <position position="1"/>
    </location>
</feature>
<comment type="caution">
    <text evidence="2">The sequence shown here is derived from an EMBL/GenBank/DDBJ whole genome shotgun (WGS) entry which is preliminary data.</text>
</comment>
<dbReference type="Pfam" id="PF00476">
    <property type="entry name" value="DNA_pol_A"/>
    <property type="match status" value="1"/>
</dbReference>
<name>A0A0F9F261_9ZZZZ</name>
<dbReference type="EMBL" id="LAZR01032295">
    <property type="protein sequence ID" value="KKL51315.1"/>
    <property type="molecule type" value="Genomic_DNA"/>
</dbReference>
<dbReference type="AlphaFoldDB" id="A0A0F9F261"/>
<dbReference type="SUPFAM" id="SSF56672">
    <property type="entry name" value="DNA/RNA polymerases"/>
    <property type="match status" value="1"/>
</dbReference>
<dbReference type="InterPro" id="IPR001098">
    <property type="entry name" value="DNA-dir_DNA_pol_A_palm_dom"/>
</dbReference>
<accession>A0A0F9F261</accession>
<organism evidence="2">
    <name type="scientific">marine sediment metagenome</name>
    <dbReference type="NCBI Taxonomy" id="412755"/>
    <lineage>
        <taxon>unclassified sequences</taxon>
        <taxon>metagenomes</taxon>
        <taxon>ecological metagenomes</taxon>
    </lineage>
</organism>
<dbReference type="Gene3D" id="3.30.70.370">
    <property type="match status" value="1"/>
</dbReference>
<dbReference type="GO" id="GO:0006260">
    <property type="term" value="P:DNA replication"/>
    <property type="evidence" value="ECO:0007669"/>
    <property type="project" value="InterPro"/>
</dbReference>
<feature type="domain" description="DNA-directed DNA polymerase family A palm" evidence="1">
    <location>
        <begin position="4"/>
        <end position="109"/>
    </location>
</feature>
<dbReference type="GO" id="GO:0003887">
    <property type="term" value="F:DNA-directed DNA polymerase activity"/>
    <property type="evidence" value="ECO:0007669"/>
    <property type="project" value="InterPro"/>
</dbReference>
<gene>
    <name evidence="2" type="ORF">LCGC14_2296770</name>
</gene>
<reference evidence="2" key="1">
    <citation type="journal article" date="2015" name="Nature">
        <title>Complex archaea that bridge the gap between prokaryotes and eukaryotes.</title>
        <authorList>
            <person name="Spang A."/>
            <person name="Saw J.H."/>
            <person name="Jorgensen S.L."/>
            <person name="Zaremba-Niedzwiedzka K."/>
            <person name="Martijn J."/>
            <person name="Lind A.E."/>
            <person name="van Eijk R."/>
            <person name="Schleper C."/>
            <person name="Guy L."/>
            <person name="Ettema T.J."/>
        </authorList>
    </citation>
    <scope>NUCLEOTIDE SEQUENCE</scope>
</reference>
<protein>
    <recommendedName>
        <fullName evidence="1">DNA-directed DNA polymerase family A palm domain-containing protein</fullName>
    </recommendedName>
</protein>
<dbReference type="Gene3D" id="1.10.150.20">
    <property type="entry name" value="5' to 3' exonuclease, C-terminal subdomain"/>
    <property type="match status" value="1"/>
</dbReference>
<evidence type="ECO:0000313" key="2">
    <source>
        <dbReference type="EMBL" id="KKL51315.1"/>
    </source>
</evidence>
<proteinExistence type="predicted"/>